<dbReference type="SUPFAM" id="SSF56436">
    <property type="entry name" value="C-type lectin-like"/>
    <property type="match status" value="1"/>
</dbReference>
<gene>
    <name evidence="2" type="ORF">CTOB1V02_LOCUS10715</name>
</gene>
<dbReference type="InterPro" id="IPR016187">
    <property type="entry name" value="CTDL_fold"/>
</dbReference>
<dbReference type="Gene3D" id="3.10.100.10">
    <property type="entry name" value="Mannose-Binding Protein A, subunit A"/>
    <property type="match status" value="1"/>
</dbReference>
<evidence type="ECO:0000313" key="2">
    <source>
        <dbReference type="EMBL" id="CAD7232890.1"/>
    </source>
</evidence>
<feature type="compositionally biased region" description="Polar residues" evidence="1">
    <location>
        <begin position="159"/>
        <end position="170"/>
    </location>
</feature>
<name>A0A7R8WLS9_9CRUS</name>
<proteinExistence type="predicted"/>
<dbReference type="EMBL" id="OB665281">
    <property type="protein sequence ID" value="CAD7232890.1"/>
    <property type="molecule type" value="Genomic_DNA"/>
</dbReference>
<dbReference type="InterPro" id="IPR016186">
    <property type="entry name" value="C-type_lectin-like/link_sf"/>
</dbReference>
<protein>
    <submittedName>
        <fullName evidence="2">Uncharacterized protein</fullName>
    </submittedName>
</protein>
<organism evidence="2">
    <name type="scientific">Cyprideis torosa</name>
    <dbReference type="NCBI Taxonomy" id="163714"/>
    <lineage>
        <taxon>Eukaryota</taxon>
        <taxon>Metazoa</taxon>
        <taxon>Ecdysozoa</taxon>
        <taxon>Arthropoda</taxon>
        <taxon>Crustacea</taxon>
        <taxon>Oligostraca</taxon>
        <taxon>Ostracoda</taxon>
        <taxon>Podocopa</taxon>
        <taxon>Podocopida</taxon>
        <taxon>Cytherocopina</taxon>
        <taxon>Cytheroidea</taxon>
        <taxon>Cytherideidae</taxon>
        <taxon>Cyprideis</taxon>
    </lineage>
</organism>
<dbReference type="AlphaFoldDB" id="A0A7R8WLS9"/>
<evidence type="ECO:0000256" key="1">
    <source>
        <dbReference type="SAM" id="MobiDB-lite"/>
    </source>
</evidence>
<reference evidence="2" key="1">
    <citation type="submission" date="2020-11" db="EMBL/GenBank/DDBJ databases">
        <authorList>
            <person name="Tran Van P."/>
        </authorList>
    </citation>
    <scope>NUCLEOTIDE SEQUENCE</scope>
</reference>
<sequence>MRLCILLRMASLKLENRNLVIVVEAEIVLALILHFEFTSHAMKILICILVVGLRIAIGEGALEIPKDYRLRSSDYRRPKPYPGQCDTPFTAVTGGHCYFSSYRLLRLNWHDAQTACQQLHPSGQLAQFESTDEILDATFSLADSNCSNWLDGPNDVRTHPSSIQIGTPENQARPDLKMESHSAAETDVRDSQTFRGMGFSYWASPVTQLEKTED</sequence>
<feature type="region of interest" description="Disordered" evidence="1">
    <location>
        <begin position="157"/>
        <end position="189"/>
    </location>
</feature>
<accession>A0A7R8WLS9</accession>
<feature type="compositionally biased region" description="Basic and acidic residues" evidence="1">
    <location>
        <begin position="172"/>
        <end position="189"/>
    </location>
</feature>